<evidence type="ECO:0000313" key="6">
    <source>
        <dbReference type="EMBL" id="KPM81258.1"/>
    </source>
</evidence>
<dbReference type="SUPFAM" id="SSF111369">
    <property type="entry name" value="HlyD-like secretion proteins"/>
    <property type="match status" value="1"/>
</dbReference>
<dbReference type="RefSeq" id="WP_054554405.1">
    <property type="nucleotide sequence ID" value="NZ_LJTC01000014.1"/>
</dbReference>
<comment type="similarity">
    <text evidence="1">Belongs to the membrane fusion protein (MFP) (TC 8.A.1) family.</text>
</comment>
<keyword evidence="3" id="KW-0812">Transmembrane</keyword>
<dbReference type="InterPro" id="IPR058792">
    <property type="entry name" value="Beta-barrel_RND_2"/>
</dbReference>
<dbReference type="EMBL" id="LJTC01000014">
    <property type="protein sequence ID" value="KPM81258.1"/>
    <property type="molecule type" value="Genomic_DNA"/>
</dbReference>
<organism evidence="6 7">
    <name type="scientific">Pseudoalteromonas lipolytica</name>
    <dbReference type="NCBI Taxonomy" id="570156"/>
    <lineage>
        <taxon>Bacteria</taxon>
        <taxon>Pseudomonadati</taxon>
        <taxon>Pseudomonadota</taxon>
        <taxon>Gammaproteobacteria</taxon>
        <taxon>Alteromonadales</taxon>
        <taxon>Pseudoalteromonadaceae</taxon>
        <taxon>Pseudoalteromonas</taxon>
    </lineage>
</organism>
<dbReference type="Pfam" id="PF25917">
    <property type="entry name" value="BSH_RND"/>
    <property type="match status" value="1"/>
</dbReference>
<comment type="caution">
    <text evidence="6">The sequence shown here is derived from an EMBL/GenBank/DDBJ whole genome shotgun (WGS) entry which is preliminary data.</text>
</comment>
<keyword evidence="3" id="KW-0472">Membrane</keyword>
<evidence type="ECO:0000256" key="1">
    <source>
        <dbReference type="ARBA" id="ARBA00009477"/>
    </source>
</evidence>
<dbReference type="Pfam" id="PF25954">
    <property type="entry name" value="Beta-barrel_RND_2"/>
    <property type="match status" value="1"/>
</dbReference>
<evidence type="ECO:0000313" key="7">
    <source>
        <dbReference type="Proteomes" id="UP000050378"/>
    </source>
</evidence>
<dbReference type="Gene3D" id="2.40.420.20">
    <property type="match status" value="1"/>
</dbReference>
<dbReference type="InterPro" id="IPR006143">
    <property type="entry name" value="RND_pump_MFP"/>
</dbReference>
<evidence type="ECO:0000259" key="5">
    <source>
        <dbReference type="Pfam" id="PF25954"/>
    </source>
</evidence>
<feature type="domain" description="CusB-like beta-barrel" evidence="5">
    <location>
        <begin position="219"/>
        <end position="287"/>
    </location>
</feature>
<dbReference type="PATRIC" id="fig|570156.3.peg.1553"/>
<reference evidence="6 7" key="1">
    <citation type="submission" date="2015-09" db="EMBL/GenBank/DDBJ databases">
        <title>Draft Genome Sequence of Pseudoalteromonas lipolytica UCD-48B.</title>
        <authorList>
            <person name="Krusor M."/>
            <person name="Coil D.A."/>
            <person name="Lang J.M."/>
            <person name="Eisen J.A."/>
            <person name="Alexiev A."/>
        </authorList>
    </citation>
    <scope>NUCLEOTIDE SEQUENCE [LARGE SCALE GENOMIC DNA]</scope>
    <source>
        <strain evidence="6 7">UCD-48B</strain>
    </source>
</reference>
<dbReference type="OrthoDB" id="5730196at2"/>
<evidence type="ECO:0000259" key="4">
    <source>
        <dbReference type="Pfam" id="PF25917"/>
    </source>
</evidence>
<dbReference type="Gene3D" id="2.40.50.100">
    <property type="match status" value="1"/>
</dbReference>
<gene>
    <name evidence="6" type="ORF">AOG27_18155</name>
</gene>
<dbReference type="PANTHER" id="PTHR30469:SF15">
    <property type="entry name" value="HLYD FAMILY OF SECRETION PROTEINS"/>
    <property type="match status" value="1"/>
</dbReference>
<dbReference type="Gene3D" id="1.10.287.470">
    <property type="entry name" value="Helix hairpin bin"/>
    <property type="match status" value="1"/>
</dbReference>
<dbReference type="NCBIfam" id="TIGR01730">
    <property type="entry name" value="RND_mfp"/>
    <property type="match status" value="1"/>
</dbReference>
<dbReference type="PANTHER" id="PTHR30469">
    <property type="entry name" value="MULTIDRUG RESISTANCE PROTEIN MDTA"/>
    <property type="match status" value="1"/>
</dbReference>
<evidence type="ECO:0000256" key="2">
    <source>
        <dbReference type="SAM" id="Coils"/>
    </source>
</evidence>
<evidence type="ECO:0000256" key="3">
    <source>
        <dbReference type="SAM" id="Phobius"/>
    </source>
</evidence>
<protein>
    <submittedName>
        <fullName evidence="6">Hemolysin D</fullName>
    </submittedName>
</protein>
<keyword evidence="3" id="KW-1133">Transmembrane helix</keyword>
<dbReference type="GO" id="GO:0015562">
    <property type="term" value="F:efflux transmembrane transporter activity"/>
    <property type="evidence" value="ECO:0007669"/>
    <property type="project" value="InterPro"/>
</dbReference>
<name>A0A0P7DR51_9GAMM</name>
<dbReference type="AlphaFoldDB" id="A0A0P7DR51"/>
<dbReference type="STRING" id="570156.AOG27_18155"/>
<feature type="domain" description="Multidrug resistance protein MdtA-like barrel-sandwich hybrid" evidence="4">
    <location>
        <begin position="72"/>
        <end position="206"/>
    </location>
</feature>
<sequence length="353" mass="38179">MQGKSKLTGSIIALSVIIVAVLYMAGSFSDKQAAGMKNPSANDYTGQLVTVTLADIARDEVVPGTVIAKQNTQISSRVMAQVERLNVRAGDTVKQGDVLITLQQDDFKAGLAQSEAQINAINASLTQAEKQLKRINDLYKQGLVSVSEYDDAKARFDNLTANLAIAKQQQTQAQVALSFTQIKAPISGVVVERFAEPGDTATPGTPLLALYNPQQLQLAFDVREQQAIKLNVGQTLTVKLPALSTSMPATVTEIVPVADSAARSMEIRLETDAQTGLMPGLYAQLQLPLATEKGVLIESSWVYQYGQLSMVYLLENNQIVRRYVRLGEMLDGQQHIVSGLNPGDVLAVDFKTK</sequence>
<dbReference type="Proteomes" id="UP000050378">
    <property type="component" value="Unassembled WGS sequence"/>
</dbReference>
<accession>A0A0P7DR51</accession>
<feature type="coiled-coil region" evidence="2">
    <location>
        <begin position="111"/>
        <end position="169"/>
    </location>
</feature>
<dbReference type="InterPro" id="IPR058625">
    <property type="entry name" value="MdtA-like_BSH"/>
</dbReference>
<dbReference type="Gene3D" id="2.40.30.170">
    <property type="match status" value="1"/>
</dbReference>
<dbReference type="GO" id="GO:1990281">
    <property type="term" value="C:efflux pump complex"/>
    <property type="evidence" value="ECO:0007669"/>
    <property type="project" value="TreeGrafter"/>
</dbReference>
<feature type="transmembrane region" description="Helical" evidence="3">
    <location>
        <begin position="7"/>
        <end position="26"/>
    </location>
</feature>
<proteinExistence type="inferred from homology"/>
<keyword evidence="2" id="KW-0175">Coiled coil</keyword>